<accession>A0ABT2MW71</accession>
<dbReference type="EMBL" id="JAMXFF010000040">
    <property type="protein sequence ID" value="MCT7968997.1"/>
    <property type="molecule type" value="Genomic_DNA"/>
</dbReference>
<sequence>MHNTSFSSGAFYSSVLGEVSHPINIIREYRRVLPKSAARIVSALDGWVRTHQKDPKKYSCPEWVYAPADTLSKQIDLCRDTVQRWLNWLVEQGYLIRQRAYRWPTDRAYKYCISDKLWSALQFEHWNAQPFSFTDENQAMDSRKPENAKQMFQPSTARKPAISYLSLKSTKAPTHQEGGTACAEEQEAPTTSLVTPKPQTKSLASQQHSSIEASVPAVASNESEIITQHREEPASKQTVTVEATVPAVVARPQETNLTQEVKDKLAGCQIPLDKKVVEAIEKHHISQVYAALAHVEATWETIENPRGVFLFQLPQKPIERLGSLLPVYTVETAPGTEIEASEPPAGFFDSLRKRFGRK</sequence>
<evidence type="ECO:0000313" key="2">
    <source>
        <dbReference type="EMBL" id="MCT7968997.1"/>
    </source>
</evidence>
<evidence type="ECO:0000256" key="1">
    <source>
        <dbReference type="SAM" id="MobiDB-lite"/>
    </source>
</evidence>
<evidence type="ECO:0000313" key="3">
    <source>
        <dbReference type="Proteomes" id="UP001525890"/>
    </source>
</evidence>
<gene>
    <name evidence="2" type="ORF">NG799_22040</name>
</gene>
<reference evidence="2 3" key="1">
    <citation type="journal article" date="2022" name="Front. Microbiol.">
        <title>High genomic differentiation and limited gene flow indicate recent cryptic speciation within the genus Laspinema (cyanobacteria).</title>
        <authorList>
            <person name="Stanojkovic A."/>
            <person name="Skoupy S."/>
            <person name="Skaloud P."/>
            <person name="Dvorak P."/>
        </authorList>
    </citation>
    <scope>NUCLEOTIDE SEQUENCE [LARGE SCALE GENOMIC DNA]</scope>
    <source>
        <strain evidence="2 3">D2a</strain>
    </source>
</reference>
<proteinExistence type="predicted"/>
<feature type="compositionally biased region" description="Polar residues" evidence="1">
    <location>
        <begin position="188"/>
        <end position="212"/>
    </location>
</feature>
<dbReference type="Proteomes" id="UP001525890">
    <property type="component" value="Unassembled WGS sequence"/>
</dbReference>
<comment type="caution">
    <text evidence="2">The sequence shown here is derived from an EMBL/GenBank/DDBJ whole genome shotgun (WGS) entry which is preliminary data.</text>
</comment>
<protein>
    <submittedName>
        <fullName evidence="2">Helix-turn-helix domain-containing protein</fullName>
    </submittedName>
</protein>
<dbReference type="RefSeq" id="WP_368008479.1">
    <property type="nucleotide sequence ID" value="NZ_JAMXFF010000040.1"/>
</dbReference>
<name>A0ABT2MW71_9CYAN</name>
<keyword evidence="3" id="KW-1185">Reference proteome</keyword>
<feature type="region of interest" description="Disordered" evidence="1">
    <location>
        <begin position="171"/>
        <end position="217"/>
    </location>
</feature>
<organism evidence="2 3">
    <name type="scientific">Laspinema palackyanum D2a</name>
    <dbReference type="NCBI Taxonomy" id="2953684"/>
    <lineage>
        <taxon>Bacteria</taxon>
        <taxon>Bacillati</taxon>
        <taxon>Cyanobacteriota</taxon>
        <taxon>Cyanophyceae</taxon>
        <taxon>Oscillatoriophycideae</taxon>
        <taxon>Oscillatoriales</taxon>
        <taxon>Laspinemataceae</taxon>
        <taxon>Laspinema</taxon>
        <taxon>Laspinema palackyanum</taxon>
    </lineage>
</organism>